<dbReference type="InterPro" id="IPR029043">
    <property type="entry name" value="GcvT/YgfZ_C"/>
</dbReference>
<reference evidence="2" key="1">
    <citation type="submission" date="2016-10" db="EMBL/GenBank/DDBJ databases">
        <authorList>
            <person name="Varghese N."/>
            <person name="Submissions S."/>
        </authorList>
    </citation>
    <scope>NUCLEOTIDE SEQUENCE [LARGE SCALE GENOMIC DNA]</scope>
    <source>
        <strain evidence="2">CGMCC 1.7061</strain>
    </source>
</reference>
<name>A0A1I4N8Y9_9GAMM</name>
<dbReference type="Gene3D" id="2.40.30.160">
    <property type="match status" value="1"/>
</dbReference>
<dbReference type="AlphaFoldDB" id="A0A1I4N8Y9"/>
<proteinExistence type="predicted"/>
<dbReference type="SUPFAM" id="SSF103025">
    <property type="entry name" value="Folate-binding domain"/>
    <property type="match status" value="1"/>
</dbReference>
<keyword evidence="2" id="KW-1185">Reference proteome</keyword>
<dbReference type="Proteomes" id="UP000198519">
    <property type="component" value="Unassembled WGS sequence"/>
</dbReference>
<sequence>MLDTTTADTPLPTSAFAPLPHLVVVRVSGPGTDQFLHGQFSQKLEDITSTYSPRAAASTPKGRAYCLTRMVRQDSDILLAIPAVLADDTLDRLRKYLMLFRGTSMAIAPQARVLGLFGDEAANRLHPDASVTLRQPCDTCAVGEHRLIRTEPTAEGLARYEFWQLGPLSEALQEQLEQCQETSELNWQASQIAAGIAELSPASVEEYVPQMLNWQHLNGLHFKKGCYTGQEVIARMHFLGQLKKSLFRLRYTGNGAPTETGVTIHSGDRTVGEIVSSIEFSDGHGELLAVVRHDADFSTLTIAGTDQKLTPLPLPYSVPEQTPDT</sequence>
<dbReference type="Gene3D" id="3.30.70.1400">
    <property type="entry name" value="Aminomethyltransferase beta-barrel domains"/>
    <property type="match status" value="1"/>
</dbReference>
<dbReference type="Gene3D" id="3.30.70.1630">
    <property type="match status" value="1"/>
</dbReference>
<dbReference type="NCBIfam" id="TIGR03317">
    <property type="entry name" value="ygfZ_signature"/>
    <property type="match status" value="1"/>
</dbReference>
<dbReference type="InterPro" id="IPR017703">
    <property type="entry name" value="YgfZ/GCV_T_CS"/>
</dbReference>
<dbReference type="GO" id="GO:0016226">
    <property type="term" value="P:iron-sulfur cluster assembly"/>
    <property type="evidence" value="ECO:0007669"/>
    <property type="project" value="TreeGrafter"/>
</dbReference>
<dbReference type="PANTHER" id="PTHR22602:SF0">
    <property type="entry name" value="TRANSFERASE CAF17, MITOCHONDRIAL-RELATED"/>
    <property type="match status" value="1"/>
</dbReference>
<dbReference type="InterPro" id="IPR045179">
    <property type="entry name" value="YgfZ/GcvT"/>
</dbReference>
<organism evidence="1 2">
    <name type="scientific">Marinobacter zhejiangensis</name>
    <dbReference type="NCBI Taxonomy" id="488535"/>
    <lineage>
        <taxon>Bacteria</taxon>
        <taxon>Pseudomonadati</taxon>
        <taxon>Pseudomonadota</taxon>
        <taxon>Gammaproteobacteria</taxon>
        <taxon>Pseudomonadales</taxon>
        <taxon>Marinobacteraceae</taxon>
        <taxon>Marinobacter</taxon>
    </lineage>
</organism>
<evidence type="ECO:0000313" key="2">
    <source>
        <dbReference type="Proteomes" id="UP000198519"/>
    </source>
</evidence>
<accession>A0A1I4N8Y9</accession>
<dbReference type="SUPFAM" id="SSF101790">
    <property type="entry name" value="Aminomethyltransferase beta-barrel domain"/>
    <property type="match status" value="1"/>
</dbReference>
<evidence type="ECO:0000313" key="1">
    <source>
        <dbReference type="EMBL" id="SFM11959.1"/>
    </source>
</evidence>
<dbReference type="OrthoDB" id="9796287at2"/>
<dbReference type="EMBL" id="FOUE01000002">
    <property type="protein sequence ID" value="SFM11959.1"/>
    <property type="molecule type" value="Genomic_DNA"/>
</dbReference>
<protein>
    <recommendedName>
        <fullName evidence="3">Aminomethyltransferase folate-binding domain-containing protein</fullName>
    </recommendedName>
</protein>
<dbReference type="STRING" id="488535.SAMN04487963_1213"/>
<dbReference type="PANTHER" id="PTHR22602">
    <property type="entry name" value="TRANSFERASE CAF17, MITOCHONDRIAL-RELATED"/>
    <property type="match status" value="1"/>
</dbReference>
<dbReference type="RefSeq" id="WP_092021034.1">
    <property type="nucleotide sequence ID" value="NZ_FOUE01000002.1"/>
</dbReference>
<evidence type="ECO:0008006" key="3">
    <source>
        <dbReference type="Google" id="ProtNLM"/>
    </source>
</evidence>
<gene>
    <name evidence="1" type="ORF">SAMN04487963_1213</name>
</gene>